<dbReference type="InterPro" id="IPR035906">
    <property type="entry name" value="MetI-like_sf"/>
</dbReference>
<organism evidence="9 10">
    <name type="scientific">Candidatus Ornithomonoglobus intestinigallinarum</name>
    <dbReference type="NCBI Taxonomy" id="2840894"/>
    <lineage>
        <taxon>Bacteria</taxon>
        <taxon>Bacillati</taxon>
        <taxon>Bacillota</taxon>
        <taxon>Clostridia</taxon>
        <taxon>Candidatus Ornithomonoglobus</taxon>
    </lineage>
</organism>
<evidence type="ECO:0000313" key="10">
    <source>
        <dbReference type="Proteomes" id="UP000824165"/>
    </source>
</evidence>
<dbReference type="SUPFAM" id="SSF161098">
    <property type="entry name" value="MetI-like"/>
    <property type="match status" value="1"/>
</dbReference>
<evidence type="ECO:0000256" key="4">
    <source>
        <dbReference type="ARBA" id="ARBA00022692"/>
    </source>
</evidence>
<accession>A0A9D1KRA1</accession>
<dbReference type="Pfam" id="PF00528">
    <property type="entry name" value="BPD_transp_1"/>
    <property type="match status" value="1"/>
</dbReference>
<protein>
    <submittedName>
        <fullName evidence="9">Carbohydrate ABC transporter permease</fullName>
    </submittedName>
</protein>
<keyword evidence="4 7" id="KW-0812">Transmembrane</keyword>
<dbReference type="CDD" id="cd06261">
    <property type="entry name" value="TM_PBP2"/>
    <property type="match status" value="1"/>
</dbReference>
<feature type="transmembrane region" description="Helical" evidence="7">
    <location>
        <begin position="95"/>
        <end position="117"/>
    </location>
</feature>
<feature type="transmembrane region" description="Helical" evidence="7">
    <location>
        <begin position="171"/>
        <end position="191"/>
    </location>
</feature>
<sequence length="304" mass="34142">MKKLKKERYKPTGVLSAPELKTAYGKFLYWLFFTVLCIVVICSVLPAIWTIATAFKGPGEIYTSRSFFPHEFSLPSAKEQILEAWNKLDLTEATINTVIMSLGQLVFKIVVACFGGYVLSKLKPKGTKFIFALVVWTMMMPSQIRLVPNYMTYLHFPFASKGGVSLLDTFWPMWLTAGADTFAVLLFKNAFDGLSSAYVEAAKIDGCSNYGIVFKIMIPLVAPVLMYESIMVLSAAWSDFFTPLLVLDKKRVMPLVIYRLRSDGSIKMNTYFMILVLASIPPFLIYVIFQRWIMGGVNIGGVKG</sequence>
<evidence type="ECO:0000256" key="5">
    <source>
        <dbReference type="ARBA" id="ARBA00022989"/>
    </source>
</evidence>
<feature type="transmembrane region" description="Helical" evidence="7">
    <location>
        <begin position="270"/>
        <end position="289"/>
    </location>
</feature>
<evidence type="ECO:0000256" key="2">
    <source>
        <dbReference type="ARBA" id="ARBA00022448"/>
    </source>
</evidence>
<dbReference type="PANTHER" id="PTHR43744:SF6">
    <property type="entry name" value="ABC TRANSPORTER PERMEASE PROTEIN YESQ-RELATED"/>
    <property type="match status" value="1"/>
</dbReference>
<evidence type="ECO:0000259" key="8">
    <source>
        <dbReference type="PROSITE" id="PS50928"/>
    </source>
</evidence>
<dbReference type="GO" id="GO:0005886">
    <property type="term" value="C:plasma membrane"/>
    <property type="evidence" value="ECO:0007669"/>
    <property type="project" value="UniProtKB-SubCell"/>
</dbReference>
<comment type="caution">
    <text evidence="9">The sequence shown here is derived from an EMBL/GenBank/DDBJ whole genome shotgun (WGS) entry which is preliminary data.</text>
</comment>
<keyword evidence="6 7" id="KW-0472">Membrane</keyword>
<reference evidence="9" key="1">
    <citation type="submission" date="2020-10" db="EMBL/GenBank/DDBJ databases">
        <authorList>
            <person name="Gilroy R."/>
        </authorList>
    </citation>
    <scope>NUCLEOTIDE SEQUENCE</scope>
    <source>
        <strain evidence="9">CHK181-108</strain>
    </source>
</reference>
<evidence type="ECO:0000256" key="1">
    <source>
        <dbReference type="ARBA" id="ARBA00004651"/>
    </source>
</evidence>
<keyword evidence="5 7" id="KW-1133">Transmembrane helix</keyword>
<gene>
    <name evidence="9" type="ORF">IAA60_08345</name>
</gene>
<proteinExistence type="inferred from homology"/>
<feature type="transmembrane region" description="Helical" evidence="7">
    <location>
        <begin position="129"/>
        <end position="151"/>
    </location>
</feature>
<dbReference type="AlphaFoldDB" id="A0A9D1KRA1"/>
<keyword evidence="3" id="KW-1003">Cell membrane</keyword>
<feature type="transmembrane region" description="Helical" evidence="7">
    <location>
        <begin position="212"/>
        <end position="237"/>
    </location>
</feature>
<dbReference type="Gene3D" id="1.10.3720.10">
    <property type="entry name" value="MetI-like"/>
    <property type="match status" value="1"/>
</dbReference>
<evidence type="ECO:0000313" key="9">
    <source>
        <dbReference type="EMBL" id="HIT85891.1"/>
    </source>
</evidence>
<dbReference type="EMBL" id="DVLU01000086">
    <property type="protein sequence ID" value="HIT85891.1"/>
    <property type="molecule type" value="Genomic_DNA"/>
</dbReference>
<dbReference type="GO" id="GO:0055085">
    <property type="term" value="P:transmembrane transport"/>
    <property type="evidence" value="ECO:0007669"/>
    <property type="project" value="InterPro"/>
</dbReference>
<feature type="domain" description="ABC transmembrane type-1" evidence="8">
    <location>
        <begin position="94"/>
        <end position="289"/>
    </location>
</feature>
<dbReference type="InterPro" id="IPR000515">
    <property type="entry name" value="MetI-like"/>
</dbReference>
<name>A0A9D1KRA1_9FIRM</name>
<comment type="subcellular location">
    <subcellularLocation>
        <location evidence="1 7">Cell membrane</location>
        <topology evidence="1 7">Multi-pass membrane protein</topology>
    </subcellularLocation>
</comment>
<evidence type="ECO:0000256" key="7">
    <source>
        <dbReference type="RuleBase" id="RU363032"/>
    </source>
</evidence>
<dbReference type="PROSITE" id="PS50928">
    <property type="entry name" value="ABC_TM1"/>
    <property type="match status" value="1"/>
</dbReference>
<comment type="similarity">
    <text evidence="7">Belongs to the binding-protein-dependent transport system permease family.</text>
</comment>
<dbReference type="Proteomes" id="UP000824165">
    <property type="component" value="Unassembled WGS sequence"/>
</dbReference>
<evidence type="ECO:0000256" key="6">
    <source>
        <dbReference type="ARBA" id="ARBA00023136"/>
    </source>
</evidence>
<dbReference type="PANTHER" id="PTHR43744">
    <property type="entry name" value="ABC TRANSPORTER PERMEASE PROTEIN MG189-RELATED-RELATED"/>
    <property type="match status" value="1"/>
</dbReference>
<keyword evidence="2 7" id="KW-0813">Transport</keyword>
<feature type="transmembrane region" description="Helical" evidence="7">
    <location>
        <begin position="27"/>
        <end position="49"/>
    </location>
</feature>
<reference evidence="9" key="2">
    <citation type="journal article" date="2021" name="PeerJ">
        <title>Extensive microbial diversity within the chicken gut microbiome revealed by metagenomics and culture.</title>
        <authorList>
            <person name="Gilroy R."/>
            <person name="Ravi A."/>
            <person name="Getino M."/>
            <person name="Pursley I."/>
            <person name="Horton D.L."/>
            <person name="Alikhan N.F."/>
            <person name="Baker D."/>
            <person name="Gharbi K."/>
            <person name="Hall N."/>
            <person name="Watson M."/>
            <person name="Adriaenssens E.M."/>
            <person name="Foster-Nyarko E."/>
            <person name="Jarju S."/>
            <person name="Secka A."/>
            <person name="Antonio M."/>
            <person name="Oren A."/>
            <person name="Chaudhuri R.R."/>
            <person name="La Ragione R."/>
            <person name="Hildebrand F."/>
            <person name="Pallen M.J."/>
        </authorList>
    </citation>
    <scope>NUCLEOTIDE SEQUENCE</scope>
    <source>
        <strain evidence="9">CHK181-108</strain>
    </source>
</reference>
<evidence type="ECO:0000256" key="3">
    <source>
        <dbReference type="ARBA" id="ARBA00022475"/>
    </source>
</evidence>